<dbReference type="EMBL" id="JAVHUY010000054">
    <property type="protein sequence ID" value="MDQ7910309.1"/>
    <property type="molecule type" value="Genomic_DNA"/>
</dbReference>
<proteinExistence type="predicted"/>
<keyword evidence="4" id="KW-1185">Reference proteome</keyword>
<feature type="domain" description="Glyoxalase-like" evidence="2">
    <location>
        <begin position="6"/>
        <end position="147"/>
    </location>
</feature>
<dbReference type="SUPFAM" id="SSF54593">
    <property type="entry name" value="Glyoxalase/Bleomycin resistance protein/Dihydroxybiphenyl dioxygenase"/>
    <property type="match status" value="1"/>
</dbReference>
<dbReference type="Proteomes" id="UP001230908">
    <property type="component" value="Unassembled WGS sequence"/>
</dbReference>
<dbReference type="InterPro" id="IPR029068">
    <property type="entry name" value="Glyas_Bleomycin-R_OHBP_Dase"/>
</dbReference>
<organism evidence="3 4">
    <name type="scientific">Phytohabitans maris</name>
    <dbReference type="NCBI Taxonomy" id="3071409"/>
    <lineage>
        <taxon>Bacteria</taxon>
        <taxon>Bacillati</taxon>
        <taxon>Actinomycetota</taxon>
        <taxon>Actinomycetes</taxon>
        <taxon>Micromonosporales</taxon>
        <taxon>Micromonosporaceae</taxon>
    </lineage>
</organism>
<gene>
    <name evidence="3" type="ORF">RB614_38030</name>
</gene>
<feature type="region of interest" description="Disordered" evidence="1">
    <location>
        <begin position="68"/>
        <end position="90"/>
    </location>
</feature>
<evidence type="ECO:0000313" key="4">
    <source>
        <dbReference type="Proteomes" id="UP001230908"/>
    </source>
</evidence>
<evidence type="ECO:0000313" key="3">
    <source>
        <dbReference type="EMBL" id="MDQ7910309.1"/>
    </source>
</evidence>
<feature type="compositionally biased region" description="Basic and acidic residues" evidence="1">
    <location>
        <begin position="68"/>
        <end position="77"/>
    </location>
</feature>
<evidence type="ECO:0000259" key="2">
    <source>
        <dbReference type="Pfam" id="PF18029"/>
    </source>
</evidence>
<accession>A0ABU0ZTG2</accession>
<dbReference type="RefSeq" id="WP_308717556.1">
    <property type="nucleotide sequence ID" value="NZ_JAVHUY010000054.1"/>
</dbReference>
<reference evidence="3 4" key="1">
    <citation type="submission" date="2023-08" db="EMBL/GenBank/DDBJ databases">
        <title>Phytohabitans sansha sp. nov., isolated from marine sediment.</title>
        <authorList>
            <person name="Zhao Y."/>
            <person name="Yi K."/>
        </authorList>
    </citation>
    <scope>NUCLEOTIDE SEQUENCE [LARGE SCALE GENOMIC DNA]</scope>
    <source>
        <strain evidence="3 4">ZYX-F-186</strain>
    </source>
</reference>
<dbReference type="InterPro" id="IPR041581">
    <property type="entry name" value="Glyoxalase_6"/>
</dbReference>
<sequence>MSVHYQVTFSTADPHGLAAFYAEAIGYLVEDHSGLIKSLLEQGATTDDQVETVDGRLRWRKYAAIRDPDGPYDERSGTGRGGRMLFQDEPTPKTAKNRLHLDLHVGERRDEVIERLTALGARRLWEASTGPMSWVTLADPDGNELCVS</sequence>
<dbReference type="PANTHER" id="PTHR35908:SF1">
    <property type="entry name" value="CONSERVED PROTEIN"/>
    <property type="match status" value="1"/>
</dbReference>
<evidence type="ECO:0000256" key="1">
    <source>
        <dbReference type="SAM" id="MobiDB-lite"/>
    </source>
</evidence>
<comment type="caution">
    <text evidence="3">The sequence shown here is derived from an EMBL/GenBank/DDBJ whole genome shotgun (WGS) entry which is preliminary data.</text>
</comment>
<name>A0ABU0ZTG2_9ACTN</name>
<dbReference type="Pfam" id="PF18029">
    <property type="entry name" value="Glyoxalase_6"/>
    <property type="match status" value="1"/>
</dbReference>
<dbReference type="PANTHER" id="PTHR35908">
    <property type="entry name" value="HYPOTHETICAL FUSION PROTEIN"/>
    <property type="match status" value="1"/>
</dbReference>
<dbReference type="Gene3D" id="3.10.180.10">
    <property type="entry name" value="2,3-Dihydroxybiphenyl 1,2-Dioxygenase, domain 1"/>
    <property type="match status" value="1"/>
</dbReference>
<protein>
    <submittedName>
        <fullName evidence="3">VOC family protein</fullName>
    </submittedName>
</protein>